<dbReference type="AlphaFoldDB" id="A0A6G0WQS5"/>
<dbReference type="Proteomes" id="UP000481153">
    <property type="component" value="Unassembled WGS sequence"/>
</dbReference>
<dbReference type="GO" id="GO:0020037">
    <property type="term" value="F:heme binding"/>
    <property type="evidence" value="ECO:0007669"/>
    <property type="project" value="InterPro"/>
</dbReference>
<comment type="cofactor">
    <cofactor evidence="1 3">
        <name>heme</name>
        <dbReference type="ChEBI" id="CHEBI:30413"/>
    </cofactor>
</comment>
<dbReference type="InterPro" id="IPR002401">
    <property type="entry name" value="Cyt_P450_E_grp-I"/>
</dbReference>
<dbReference type="Pfam" id="PF00067">
    <property type="entry name" value="p450"/>
    <property type="match status" value="1"/>
</dbReference>
<organism evidence="6 7">
    <name type="scientific">Aphanomyces euteiches</name>
    <dbReference type="NCBI Taxonomy" id="100861"/>
    <lineage>
        <taxon>Eukaryota</taxon>
        <taxon>Sar</taxon>
        <taxon>Stramenopiles</taxon>
        <taxon>Oomycota</taxon>
        <taxon>Saprolegniomycetes</taxon>
        <taxon>Saprolegniales</taxon>
        <taxon>Verrucalvaceae</taxon>
        <taxon>Aphanomyces</taxon>
    </lineage>
</organism>
<keyword evidence="7" id="KW-1185">Reference proteome</keyword>
<proteinExistence type="inferred from homology"/>
<evidence type="ECO:0000313" key="6">
    <source>
        <dbReference type="EMBL" id="KAF0729759.1"/>
    </source>
</evidence>
<accession>A0A6G0WQS5</accession>
<keyword evidence="3 4" id="KW-0408">Iron</keyword>
<dbReference type="PRINTS" id="PR00463">
    <property type="entry name" value="EP450I"/>
</dbReference>
<dbReference type="InterPro" id="IPR036396">
    <property type="entry name" value="Cyt_P450_sf"/>
</dbReference>
<keyword evidence="3 4" id="KW-0479">Metal-binding</keyword>
<dbReference type="PRINTS" id="PR00385">
    <property type="entry name" value="P450"/>
</dbReference>
<evidence type="ECO:0008006" key="8">
    <source>
        <dbReference type="Google" id="ProtNLM"/>
    </source>
</evidence>
<dbReference type="PROSITE" id="PS00086">
    <property type="entry name" value="CYTOCHROME_P450"/>
    <property type="match status" value="1"/>
</dbReference>
<evidence type="ECO:0000256" key="4">
    <source>
        <dbReference type="RuleBase" id="RU000461"/>
    </source>
</evidence>
<keyword evidence="4" id="KW-0503">Monooxygenase</keyword>
<reference evidence="6 7" key="1">
    <citation type="submission" date="2019-07" db="EMBL/GenBank/DDBJ databases">
        <title>Genomics analysis of Aphanomyces spp. identifies a new class of oomycete effector associated with host adaptation.</title>
        <authorList>
            <person name="Gaulin E."/>
        </authorList>
    </citation>
    <scope>NUCLEOTIDE SEQUENCE [LARGE SCALE GENOMIC DNA]</scope>
    <source>
        <strain evidence="6 7">ATCC 201684</strain>
    </source>
</reference>
<dbReference type="EMBL" id="VJMJ01000161">
    <property type="protein sequence ID" value="KAF0729759.1"/>
    <property type="molecule type" value="Genomic_DNA"/>
</dbReference>
<keyword evidence="5" id="KW-0472">Membrane</keyword>
<feature type="binding site" description="axial binding residue" evidence="3">
    <location>
        <position position="459"/>
    </location>
    <ligand>
        <name>heme</name>
        <dbReference type="ChEBI" id="CHEBI:30413"/>
    </ligand>
    <ligandPart>
        <name>Fe</name>
        <dbReference type="ChEBI" id="CHEBI:18248"/>
    </ligandPart>
</feature>
<evidence type="ECO:0000313" key="7">
    <source>
        <dbReference type="Proteomes" id="UP000481153"/>
    </source>
</evidence>
<keyword evidence="3 4" id="KW-0349">Heme</keyword>
<feature type="transmembrane region" description="Helical" evidence="5">
    <location>
        <begin position="12"/>
        <end position="33"/>
    </location>
</feature>
<sequence>MWTSFSDRGDLALPLVATASSLVVTSIILRFLWKRYQLSPIPHPTPSSFFLGNLLDTYGQVATWHSTGTYPEPFIGWIKKYGNAVLLREMLNFTVLISDPKAIQYLYSTNANNYHRSPIVENLLADFTFGPGLLSTRGAVHDNYRKMLNPLFSASQIKSFVPIYEAQARHACDTVFAKAAASGEPINLYTVFSDLTLRVIGLAGFGFNVEDHPEAHAAYQQAQLEATPSILIGLVMVPGFLKFPLPSFLRRRKAQVTLRQVVNDVIERKLAEPSVEGKQKDLLDLILPNATTREAVIHTMTFLSAGHETSSSALSWIFATISSHPNVILRLRQEYSDVIEKHGSLTTWEAVSQLTYTMAVIQETMRLNVVVHALARRICIQDDLVPMEDRDPIFIPSGTSMLVSVSALNRHPKYWANADAFVPERFIEGTPEWDADLKLRGGKSHAYYYLPFSIGSTNCIGQRFALVEMQVILALVVGQYDFKVTPSSNVRQRHNGVTMAPAKIEVTLERATTPVNPTKLGESVPNASTESIADRVAVTG</sequence>
<gene>
    <name evidence="6" type="ORF">Ae201684_012650</name>
</gene>
<dbReference type="InterPro" id="IPR050121">
    <property type="entry name" value="Cytochrome_P450_monoxygenase"/>
</dbReference>
<dbReference type="Gene3D" id="1.10.630.10">
    <property type="entry name" value="Cytochrome P450"/>
    <property type="match status" value="1"/>
</dbReference>
<keyword evidence="5" id="KW-1133">Transmembrane helix</keyword>
<dbReference type="SUPFAM" id="SSF48264">
    <property type="entry name" value="Cytochrome P450"/>
    <property type="match status" value="1"/>
</dbReference>
<evidence type="ECO:0000256" key="3">
    <source>
        <dbReference type="PIRSR" id="PIRSR602401-1"/>
    </source>
</evidence>
<comment type="similarity">
    <text evidence="2 4">Belongs to the cytochrome P450 family.</text>
</comment>
<dbReference type="GO" id="GO:0004497">
    <property type="term" value="F:monooxygenase activity"/>
    <property type="evidence" value="ECO:0007669"/>
    <property type="project" value="UniProtKB-KW"/>
</dbReference>
<dbReference type="PANTHER" id="PTHR24305">
    <property type="entry name" value="CYTOCHROME P450"/>
    <property type="match status" value="1"/>
</dbReference>
<comment type="caution">
    <text evidence="6">The sequence shown here is derived from an EMBL/GenBank/DDBJ whole genome shotgun (WGS) entry which is preliminary data.</text>
</comment>
<protein>
    <recommendedName>
        <fullName evidence="8">Cytochrome P450</fullName>
    </recommendedName>
</protein>
<dbReference type="InterPro" id="IPR001128">
    <property type="entry name" value="Cyt_P450"/>
</dbReference>
<dbReference type="GO" id="GO:0005506">
    <property type="term" value="F:iron ion binding"/>
    <property type="evidence" value="ECO:0007669"/>
    <property type="project" value="InterPro"/>
</dbReference>
<evidence type="ECO:0000256" key="1">
    <source>
        <dbReference type="ARBA" id="ARBA00001971"/>
    </source>
</evidence>
<evidence type="ECO:0000256" key="5">
    <source>
        <dbReference type="SAM" id="Phobius"/>
    </source>
</evidence>
<keyword evidence="5" id="KW-0812">Transmembrane</keyword>
<dbReference type="PANTHER" id="PTHR24305:SF166">
    <property type="entry name" value="CYTOCHROME P450 12A4, MITOCHONDRIAL-RELATED"/>
    <property type="match status" value="1"/>
</dbReference>
<dbReference type="InterPro" id="IPR017972">
    <property type="entry name" value="Cyt_P450_CS"/>
</dbReference>
<dbReference type="VEuPathDB" id="FungiDB:AeMF1_010864"/>
<keyword evidence="4" id="KW-0560">Oxidoreductase</keyword>
<dbReference type="GO" id="GO:0016705">
    <property type="term" value="F:oxidoreductase activity, acting on paired donors, with incorporation or reduction of molecular oxygen"/>
    <property type="evidence" value="ECO:0007669"/>
    <property type="project" value="InterPro"/>
</dbReference>
<name>A0A6G0WQS5_9STRA</name>
<evidence type="ECO:0000256" key="2">
    <source>
        <dbReference type="ARBA" id="ARBA00010617"/>
    </source>
</evidence>